<dbReference type="AlphaFoldDB" id="A0A7X0VYC6"/>
<dbReference type="Proteomes" id="UP000564644">
    <property type="component" value="Unassembled WGS sequence"/>
</dbReference>
<dbReference type="InterPro" id="IPR008930">
    <property type="entry name" value="Terpenoid_cyclase/PrenylTrfase"/>
</dbReference>
<gene>
    <name evidence="1" type="ORF">H7C18_28645</name>
</gene>
<proteinExistence type="predicted"/>
<accession>A0A7X0VYC6</accession>
<dbReference type="SUPFAM" id="SSF48239">
    <property type="entry name" value="Terpenoid cyclases/Protein prenyltransferases"/>
    <property type="match status" value="1"/>
</dbReference>
<sequence>MHPVFAINDEWVQKGLERQVLDRESRYYGGVISPDNGLASPNHSTGTPVTMAVWAAALCNPASRYYRDRELIGRLELAAGYMLRAQHPDGTISPGFTNFHSPPDTAFVVVGYAQVCQLLERDGGEETAQAARDVRLFLRRTIPALVSGGCHTPNHRWVLCAALGFLRQLFGAREAAERAEQWLAEGMDITPDGEWTERSNGIYNAVSDMMLAHAARLLGRPELLEPVRANLRMMTYLIHPDGDVVTDYSGRQDFGQRHDLSSYYLPYAMLAHEDADPQFQAAAELALGFMKHPGSAPANAAVRLLLDERLQHRAVEPAALPTEYRVLINGDFPRERYLAEMGGAGHQGRIVYSRLHPDFGAPVARIRHGRTSATVSAETPSFFALRHGAVRLLGVQAASYFEPGFVPMNRLTPTENGYLLAGEQQKGYFGPVPSSHLPPTAGEPVSPWYLLPHHRRPQTHLQRHRVEAEVRETEDGWEVAIRASEPEETVTQLSLVLAADGVLSGGDLDPAEAGTWLWKGGTVRLEADGDWMEIEGGALEHTAKTVREANYPANCRTLLINLVTPFERRIRIRLSPSADV</sequence>
<dbReference type="RefSeq" id="WP_185132561.1">
    <property type="nucleotide sequence ID" value="NZ_JACJVO010000038.1"/>
</dbReference>
<protein>
    <recommendedName>
        <fullName evidence="3">Heparinase</fullName>
    </recommendedName>
</protein>
<name>A0A7X0VYC6_9BACL</name>
<evidence type="ECO:0000313" key="2">
    <source>
        <dbReference type="Proteomes" id="UP000564644"/>
    </source>
</evidence>
<dbReference type="InterPro" id="IPR008929">
    <property type="entry name" value="Chondroitin_lyas"/>
</dbReference>
<dbReference type="EMBL" id="JACJVO010000038">
    <property type="protein sequence ID" value="MBB6734886.1"/>
    <property type="molecule type" value="Genomic_DNA"/>
</dbReference>
<reference evidence="1 2" key="1">
    <citation type="submission" date="2020-08" db="EMBL/GenBank/DDBJ databases">
        <title>Cohnella phylogeny.</title>
        <authorList>
            <person name="Dunlap C."/>
        </authorList>
    </citation>
    <scope>NUCLEOTIDE SEQUENCE [LARGE SCALE GENOMIC DNA]</scope>
    <source>
        <strain evidence="1 2">CBP 2801</strain>
    </source>
</reference>
<evidence type="ECO:0000313" key="1">
    <source>
        <dbReference type="EMBL" id="MBB6734886.1"/>
    </source>
</evidence>
<comment type="caution">
    <text evidence="1">The sequence shown here is derived from an EMBL/GenBank/DDBJ whole genome shotgun (WGS) entry which is preliminary data.</text>
</comment>
<organism evidence="1 2">
    <name type="scientific">Cohnella zeiphila</name>
    <dbReference type="NCBI Taxonomy" id="2761120"/>
    <lineage>
        <taxon>Bacteria</taxon>
        <taxon>Bacillati</taxon>
        <taxon>Bacillota</taxon>
        <taxon>Bacilli</taxon>
        <taxon>Bacillales</taxon>
        <taxon>Paenibacillaceae</taxon>
        <taxon>Cohnella</taxon>
    </lineage>
</organism>
<dbReference type="Gene3D" id="1.50.10.100">
    <property type="entry name" value="Chondroitin AC/alginate lyase"/>
    <property type="match status" value="1"/>
</dbReference>
<evidence type="ECO:0008006" key="3">
    <source>
        <dbReference type="Google" id="ProtNLM"/>
    </source>
</evidence>
<keyword evidence="2" id="KW-1185">Reference proteome</keyword>